<evidence type="ECO:0000313" key="2">
    <source>
        <dbReference type="EMBL" id="ABC80066.1"/>
    </source>
</evidence>
<dbReference type="STRING" id="290397.Adeh_0290"/>
<dbReference type="Proteomes" id="UP000001935">
    <property type="component" value="Chromosome"/>
</dbReference>
<sequence>MPSRLRRFLHLERPRDGGAAPDPATGAADRAARFGAVQPPGPAAAGPSATGARLERFGAEPEPALQLLDRGDRLPFTRCLRCGMDSHALAVECPGCGAALDTPEQRAADERLRVERARQAGEEARAAAARREAFAREEAEEAGARRALGEALAQEVGERERRRLEAEGLGGGPGPLELGARVLRALGARWGRGGGGRG</sequence>
<dbReference type="KEGG" id="ade:Adeh_0290"/>
<organism evidence="2 3">
    <name type="scientific">Anaeromyxobacter dehalogenans (strain 2CP-C)</name>
    <dbReference type="NCBI Taxonomy" id="290397"/>
    <lineage>
        <taxon>Bacteria</taxon>
        <taxon>Pseudomonadati</taxon>
        <taxon>Myxococcota</taxon>
        <taxon>Myxococcia</taxon>
        <taxon>Myxococcales</taxon>
        <taxon>Cystobacterineae</taxon>
        <taxon>Anaeromyxobacteraceae</taxon>
        <taxon>Anaeromyxobacter</taxon>
    </lineage>
</organism>
<evidence type="ECO:0000256" key="1">
    <source>
        <dbReference type="SAM" id="MobiDB-lite"/>
    </source>
</evidence>
<dbReference type="EMBL" id="CP000251">
    <property type="protein sequence ID" value="ABC80066.1"/>
    <property type="molecule type" value="Genomic_DNA"/>
</dbReference>
<dbReference type="RefSeq" id="WP_011419349.1">
    <property type="nucleotide sequence ID" value="NC_007760.1"/>
</dbReference>
<feature type="region of interest" description="Disordered" evidence="1">
    <location>
        <begin position="10"/>
        <end position="49"/>
    </location>
</feature>
<proteinExistence type="predicted"/>
<protein>
    <submittedName>
        <fullName evidence="2">Uncharacterized protein</fullName>
    </submittedName>
</protein>
<evidence type="ECO:0000313" key="3">
    <source>
        <dbReference type="Proteomes" id="UP000001935"/>
    </source>
</evidence>
<accession>Q2IMN7</accession>
<name>Q2IMN7_ANADE</name>
<feature type="compositionally biased region" description="Low complexity" evidence="1">
    <location>
        <begin position="17"/>
        <end position="49"/>
    </location>
</feature>
<dbReference type="OrthoDB" id="5382187at2"/>
<dbReference type="AlphaFoldDB" id="Q2IMN7"/>
<reference evidence="2 3" key="1">
    <citation type="submission" date="2006-01" db="EMBL/GenBank/DDBJ databases">
        <title>Complete sequence of Anaeromyxobacter dehalogenans 2CP-C.</title>
        <authorList>
            <consortium name="US DOE Joint Genome Institute"/>
            <person name="Copeland A."/>
            <person name="Lucas S."/>
            <person name="Lapidus A."/>
            <person name="Barry K."/>
            <person name="Detter J.C."/>
            <person name="Glavina T."/>
            <person name="Hammon N."/>
            <person name="Israni S."/>
            <person name="Pitluck S."/>
            <person name="Brettin T."/>
            <person name="Bruce D."/>
            <person name="Han C."/>
            <person name="Tapia R."/>
            <person name="Gilna P."/>
            <person name="Kiss H."/>
            <person name="Schmutz J."/>
            <person name="Larimer F."/>
            <person name="Land M."/>
            <person name="Kyrpides N."/>
            <person name="Anderson I."/>
            <person name="Sanford R.A."/>
            <person name="Ritalahti K.M."/>
            <person name="Thomas H.S."/>
            <person name="Kirby J.R."/>
            <person name="Zhulin I.B."/>
            <person name="Loeffler F.E."/>
            <person name="Richardson P."/>
        </authorList>
    </citation>
    <scope>NUCLEOTIDE SEQUENCE [LARGE SCALE GENOMIC DNA]</scope>
    <source>
        <strain evidence="2 3">2CP-C</strain>
    </source>
</reference>
<dbReference type="HOGENOM" id="CLU_1369739_0_0_7"/>
<gene>
    <name evidence="2" type="ordered locus">Adeh_0290</name>
</gene>